<comment type="caution">
    <text evidence="2">The sequence shown here is derived from an EMBL/GenBank/DDBJ whole genome shotgun (WGS) entry which is preliminary data.</text>
</comment>
<dbReference type="AlphaFoldDB" id="A0A931MYH9"/>
<proteinExistence type="predicted"/>
<dbReference type="RefSeq" id="WP_196147367.1">
    <property type="nucleotide sequence ID" value="NZ_JADMLG010000001.1"/>
</dbReference>
<reference evidence="2" key="1">
    <citation type="submission" date="2020-11" db="EMBL/GenBank/DDBJ databases">
        <title>Nocardia NEAU-351.nov., a novel actinomycete isolated from the cow dung.</title>
        <authorList>
            <person name="Zhang X."/>
        </authorList>
    </citation>
    <scope>NUCLEOTIDE SEQUENCE</scope>
    <source>
        <strain evidence="2">NEAU-351</strain>
    </source>
</reference>
<dbReference type="Proteomes" id="UP000655751">
    <property type="component" value="Unassembled WGS sequence"/>
</dbReference>
<gene>
    <name evidence="2" type="ORF">IT779_01905</name>
</gene>
<name>A0A931MYH9_9NOCA</name>
<evidence type="ECO:0000256" key="1">
    <source>
        <dbReference type="SAM" id="MobiDB-lite"/>
    </source>
</evidence>
<dbReference type="EMBL" id="JADMLG010000001">
    <property type="protein sequence ID" value="MBH0775040.1"/>
    <property type="molecule type" value="Genomic_DNA"/>
</dbReference>
<accession>A0A931MYH9</accession>
<feature type="region of interest" description="Disordered" evidence="1">
    <location>
        <begin position="1"/>
        <end position="23"/>
    </location>
</feature>
<evidence type="ECO:0000313" key="3">
    <source>
        <dbReference type="Proteomes" id="UP000655751"/>
    </source>
</evidence>
<sequence>MPGPAAAPDDFYTPPTPLPTGTSDDLIRAAQLALLDGSPLAAALPPVTATRHPGSPAAAMTNADGSYATGLACLFVNGLLAGHPELTTQVTARGRRLRLSVCGAGSAAGKCCVGGDGARSPAHARPCRL</sequence>
<organism evidence="2 3">
    <name type="scientific">Nocardia bovistercoris</name>
    <dbReference type="NCBI Taxonomy" id="2785916"/>
    <lineage>
        <taxon>Bacteria</taxon>
        <taxon>Bacillati</taxon>
        <taxon>Actinomycetota</taxon>
        <taxon>Actinomycetes</taxon>
        <taxon>Mycobacteriales</taxon>
        <taxon>Nocardiaceae</taxon>
        <taxon>Nocardia</taxon>
    </lineage>
</organism>
<keyword evidence="3" id="KW-1185">Reference proteome</keyword>
<evidence type="ECO:0000313" key="2">
    <source>
        <dbReference type="EMBL" id="MBH0775040.1"/>
    </source>
</evidence>
<protein>
    <submittedName>
        <fullName evidence="2">Uncharacterized protein</fullName>
    </submittedName>
</protein>